<protein>
    <submittedName>
        <fullName evidence="3">Gfo/Idh/MocA family oxidoreductase</fullName>
    </submittedName>
</protein>
<reference evidence="3" key="1">
    <citation type="journal article" date="2020" name="mSystems">
        <title>Genome- and Community-Level Interaction Insights into Carbon Utilization and Element Cycling Functions of Hydrothermarchaeota in Hydrothermal Sediment.</title>
        <authorList>
            <person name="Zhou Z."/>
            <person name="Liu Y."/>
            <person name="Xu W."/>
            <person name="Pan J."/>
            <person name="Luo Z.H."/>
            <person name="Li M."/>
        </authorList>
    </citation>
    <scope>NUCLEOTIDE SEQUENCE [LARGE SCALE GENOMIC DNA]</scope>
    <source>
        <strain evidence="3">SpSt-70</strain>
    </source>
</reference>
<gene>
    <name evidence="3" type="ORF">ENU78_07680</name>
</gene>
<dbReference type="Gene3D" id="3.40.50.720">
    <property type="entry name" value="NAD(P)-binding Rossmann-like Domain"/>
    <property type="match status" value="1"/>
</dbReference>
<name>A0A7C2H8L6_DICTH</name>
<dbReference type="PANTHER" id="PTHR43377">
    <property type="entry name" value="BILIVERDIN REDUCTASE A"/>
    <property type="match status" value="1"/>
</dbReference>
<accession>A0A7C2H8L6</accession>
<sequence length="315" mass="35718">MNKVKVGVIGVGYLGQHHVRIFSEIPQVELLGVCDINLKRAKEIASIYNIPFVTDDYRDLIDKVEAVSIVTPTISHFQIAKDFLEKGIHTFIEKPVTYNLREAEILLDIASGKDLVLQVGHIERFNPAVQELKKYIKNPFYIEARRMGPFDGRSTDVGVVMDLMIHDLDILFYILGKNRKIIDINGVGYSIYTPHEDFATVNILFEGDIFVNLIASKVSPKKLRKLDIHEKSGDQIIVDYIEQSISIVHGGAQHIESSLESPVLEREEPLRLELEHFVKCILEGKDPEVTLEDGKLALALATEILKELKVFDFKR</sequence>
<dbReference type="SUPFAM" id="SSF51735">
    <property type="entry name" value="NAD(P)-binding Rossmann-fold domains"/>
    <property type="match status" value="1"/>
</dbReference>
<dbReference type="GO" id="GO:0000166">
    <property type="term" value="F:nucleotide binding"/>
    <property type="evidence" value="ECO:0007669"/>
    <property type="project" value="InterPro"/>
</dbReference>
<evidence type="ECO:0000259" key="2">
    <source>
        <dbReference type="Pfam" id="PF02894"/>
    </source>
</evidence>
<dbReference type="PANTHER" id="PTHR43377:SF1">
    <property type="entry name" value="BILIVERDIN REDUCTASE A"/>
    <property type="match status" value="1"/>
</dbReference>
<evidence type="ECO:0000313" key="3">
    <source>
        <dbReference type="EMBL" id="HGK24289.1"/>
    </source>
</evidence>
<dbReference type="Pfam" id="PF02894">
    <property type="entry name" value="GFO_IDH_MocA_C"/>
    <property type="match status" value="1"/>
</dbReference>
<organism evidence="3">
    <name type="scientific">Dictyoglomus thermophilum</name>
    <dbReference type="NCBI Taxonomy" id="14"/>
    <lineage>
        <taxon>Bacteria</taxon>
        <taxon>Pseudomonadati</taxon>
        <taxon>Dictyoglomota</taxon>
        <taxon>Dictyoglomia</taxon>
        <taxon>Dictyoglomales</taxon>
        <taxon>Dictyoglomaceae</taxon>
        <taxon>Dictyoglomus</taxon>
    </lineage>
</organism>
<dbReference type="AlphaFoldDB" id="A0A7C2H8L6"/>
<feature type="domain" description="Gfo/Idh/MocA-like oxidoreductase C-terminal" evidence="2">
    <location>
        <begin position="138"/>
        <end position="303"/>
    </location>
</feature>
<feature type="domain" description="Gfo/Idh/MocA-like oxidoreductase N-terminal" evidence="1">
    <location>
        <begin position="4"/>
        <end position="121"/>
    </location>
</feature>
<dbReference type="InterPro" id="IPR036291">
    <property type="entry name" value="NAD(P)-bd_dom_sf"/>
</dbReference>
<dbReference type="InterPro" id="IPR051450">
    <property type="entry name" value="Gfo/Idh/MocA_Oxidoreductases"/>
</dbReference>
<dbReference type="InterPro" id="IPR000683">
    <property type="entry name" value="Gfo/Idh/MocA-like_OxRdtase_N"/>
</dbReference>
<dbReference type="Pfam" id="PF01408">
    <property type="entry name" value="GFO_IDH_MocA"/>
    <property type="match status" value="1"/>
</dbReference>
<evidence type="ECO:0000259" key="1">
    <source>
        <dbReference type="Pfam" id="PF01408"/>
    </source>
</evidence>
<dbReference type="InterPro" id="IPR004104">
    <property type="entry name" value="Gfo/Idh/MocA-like_OxRdtase_C"/>
</dbReference>
<dbReference type="SUPFAM" id="SSF55347">
    <property type="entry name" value="Glyceraldehyde-3-phosphate dehydrogenase-like, C-terminal domain"/>
    <property type="match status" value="1"/>
</dbReference>
<dbReference type="Gene3D" id="3.30.360.10">
    <property type="entry name" value="Dihydrodipicolinate Reductase, domain 2"/>
    <property type="match status" value="1"/>
</dbReference>
<dbReference type="OMA" id="MIHDIDA"/>
<dbReference type="EMBL" id="DTDV01000019">
    <property type="protein sequence ID" value="HGK24289.1"/>
    <property type="molecule type" value="Genomic_DNA"/>
</dbReference>
<comment type="caution">
    <text evidence="3">The sequence shown here is derived from an EMBL/GenBank/DDBJ whole genome shotgun (WGS) entry which is preliminary data.</text>
</comment>
<proteinExistence type="predicted"/>